<dbReference type="EMBL" id="KX349299">
    <property type="protein sequence ID" value="AOO13363.1"/>
    <property type="molecule type" value="Genomic_DNA"/>
</dbReference>
<name>A0A1D7SJ71_9CAUD</name>
<evidence type="ECO:0000313" key="6">
    <source>
        <dbReference type="EMBL" id="AOO14447.1"/>
    </source>
</evidence>
<dbReference type="Proteomes" id="UP000225808">
    <property type="component" value="Segment"/>
</dbReference>
<organism evidence="3">
    <name type="scientific">Cyanophage S-RIM14</name>
    <dbReference type="NCBI Taxonomy" id="1278423"/>
    <lineage>
        <taxon>Viruses</taxon>
        <taxon>Duplodnaviria</taxon>
        <taxon>Heunggongvirae</taxon>
        <taxon>Uroviricota</taxon>
        <taxon>Caudoviricetes</taxon>
        <taxon>Pantevenvirales</taxon>
        <taxon>Kyanoviridae</taxon>
        <taxon>Ahtivirus</taxon>
        <taxon>Ahtivirus sagseatwo</taxon>
    </lineage>
</organism>
<dbReference type="EMBL" id="KX349306">
    <property type="protein sequence ID" value="AOO14879.1"/>
    <property type="molecule type" value="Genomic_DNA"/>
</dbReference>
<dbReference type="Proteomes" id="UP000224257">
    <property type="component" value="Segment"/>
</dbReference>
<evidence type="ECO:0000313" key="5">
    <source>
        <dbReference type="EMBL" id="AOO14011.1"/>
    </source>
</evidence>
<reference evidence="9 10" key="1">
    <citation type="journal article" date="2016" name="Environ. Microbiol.">
        <title>Genomic diversification of marine cyanophages into stable ecotypes.</title>
        <authorList>
            <person name="Marston M.F."/>
            <person name="Martiny J.B."/>
        </authorList>
    </citation>
    <scope>NUCLEOTIDE SEQUENCE</scope>
    <source>
        <strain evidence="1">LIS_02_1110</strain>
        <strain evidence="2">LIS_22_0610</strain>
        <strain evidence="3">Np_11_1211</strain>
        <strain evidence="4">Np_45_0711</strain>
        <strain evidence="5">RW_03_0110</strain>
        <strain evidence="6">Sn_18_0910</strain>
        <strain evidence="7">Sn_23_0910</strain>
        <strain evidence="8">W1_23_0910</strain>
    </source>
</reference>
<evidence type="ECO:0000313" key="1">
    <source>
        <dbReference type="EMBL" id="AOO13147.1"/>
    </source>
</evidence>
<dbReference type="EMBL" id="KX349300">
    <property type="protein sequence ID" value="AOO13579.1"/>
    <property type="molecule type" value="Genomic_DNA"/>
</dbReference>
<gene>
    <name evidence="1" type="ORF">LIS021110_033</name>
    <name evidence="2" type="ORF">LIS110610_033</name>
    <name evidence="3" type="ORF">Np111211_033</name>
    <name evidence="4" type="ORF">Np450711_033</name>
    <name evidence="5" type="ORF">RW030110_033</name>
    <name evidence="6" type="ORF">Sn180910_033</name>
    <name evidence="7" type="ORF">Sn230910_033</name>
    <name evidence="8" type="ORF">W1230910_033</name>
</gene>
<sequence length="497" mass="54025">MSRLNVDRISGLTAGSGAPELEIDSSGRFNFDSGTLYIDSVNNRVGVGTSSPTVSMDMGGATDGMVLPKGTDAQRPGSPAAGMLRYNTTSGKVEVYDASNSWADVGGGIPEMNDDTAGSVLRCRRADGNAYDSDNVRNNDEYEAYWTHDLDANYRLENLTQWPFRYIINRGYTIGGYKNAAPYRNGNRTTHSADVTLSLGDVIDRSAAYIGGSMNGINIFVYNCANSWLPAVANTCSYSMITETNRGQNSNWNTLRNRSYSGAWIDFLGNQWYTNNGRNRAYITSGNGNTDRHDLNTEVMLSDIGGTINRVAHAEGEYYSWVSTGQYRFEFASESYTAWSNYAPAPGSGGLNKHQRTRIGFFYASEGTNRNRALTKRRDSDAVILRSGITKPESGGEENNHTGMNKGYCISNYNGAQNNNAWIYYYYVDVVLFGDSTITYRKGIPGSSSGVGREAGDMIGAGIVPRTYMTYTGSGYQAIGGEPLADGTGAMGGFGSY</sequence>
<dbReference type="Proteomes" id="UP000226173">
    <property type="component" value="Segment"/>
</dbReference>
<dbReference type="EMBL" id="KX349305">
    <property type="protein sequence ID" value="AOO14663.1"/>
    <property type="molecule type" value="Genomic_DNA"/>
</dbReference>
<dbReference type="Proteomes" id="UP000224953">
    <property type="component" value="Genome"/>
</dbReference>
<dbReference type="EMBL" id="KX349304">
    <property type="protein sequence ID" value="AOO14447.1"/>
    <property type="molecule type" value="Genomic_DNA"/>
</dbReference>
<dbReference type="Proteomes" id="UP000223576">
    <property type="component" value="Segment"/>
</dbReference>
<evidence type="ECO:0000313" key="4">
    <source>
        <dbReference type="EMBL" id="AOO13795.1"/>
    </source>
</evidence>
<evidence type="ECO:0000313" key="8">
    <source>
        <dbReference type="EMBL" id="AOO14879.1"/>
    </source>
</evidence>
<dbReference type="EMBL" id="KX349302">
    <property type="protein sequence ID" value="AOO14011.1"/>
    <property type="molecule type" value="Genomic_DNA"/>
</dbReference>
<evidence type="ECO:0000313" key="2">
    <source>
        <dbReference type="EMBL" id="AOO13363.1"/>
    </source>
</evidence>
<dbReference type="EMBL" id="KX349301">
    <property type="protein sequence ID" value="AOO13795.1"/>
    <property type="molecule type" value="Genomic_DNA"/>
</dbReference>
<evidence type="ECO:0000313" key="10">
    <source>
        <dbReference type="Proteomes" id="UP000223576"/>
    </source>
</evidence>
<accession>A0A1D7SJ71</accession>
<protein>
    <submittedName>
        <fullName evidence="3">Uncharacterized protein</fullName>
    </submittedName>
</protein>
<dbReference type="Proteomes" id="UP000223981">
    <property type="component" value="Segment"/>
</dbReference>
<evidence type="ECO:0000313" key="3">
    <source>
        <dbReference type="EMBL" id="AOO13579.1"/>
    </source>
</evidence>
<dbReference type="Proteomes" id="UP000223288">
    <property type="component" value="Segment"/>
</dbReference>
<dbReference type="EMBL" id="KX349298">
    <property type="protein sequence ID" value="AOO13147.1"/>
    <property type="molecule type" value="Genomic_DNA"/>
</dbReference>
<evidence type="ECO:0000313" key="9">
    <source>
        <dbReference type="Proteomes" id="UP000223288"/>
    </source>
</evidence>
<evidence type="ECO:0000313" key="7">
    <source>
        <dbReference type="EMBL" id="AOO14663.1"/>
    </source>
</evidence>
<proteinExistence type="predicted"/>
<dbReference type="Proteomes" id="UP000225271">
    <property type="component" value="Segment"/>
</dbReference>